<evidence type="ECO:0000256" key="3">
    <source>
        <dbReference type="ARBA" id="ARBA00022475"/>
    </source>
</evidence>
<dbReference type="Pfam" id="PF00528">
    <property type="entry name" value="BPD_transp_1"/>
    <property type="match status" value="1"/>
</dbReference>
<reference evidence="9" key="1">
    <citation type="submission" date="2019-09" db="EMBL/GenBank/DDBJ databases">
        <title>Characterisation of the sponge microbiome using genome-centric metagenomics.</title>
        <authorList>
            <person name="Engelberts J.P."/>
            <person name="Robbins S.J."/>
            <person name="De Goeij J.M."/>
            <person name="Aranda M."/>
            <person name="Bell S.C."/>
            <person name="Webster N.S."/>
        </authorList>
    </citation>
    <scope>NUCLEOTIDE SEQUENCE</scope>
    <source>
        <strain evidence="9">SB0664_bin_27</strain>
    </source>
</reference>
<name>A0A6B0YTJ8_9CHLR</name>
<comment type="subcellular location">
    <subcellularLocation>
        <location evidence="1 7">Cell membrane</location>
        <topology evidence="1 7">Multi-pass membrane protein</topology>
    </subcellularLocation>
</comment>
<keyword evidence="3" id="KW-1003">Cell membrane</keyword>
<dbReference type="Gene3D" id="1.10.3720.10">
    <property type="entry name" value="MetI-like"/>
    <property type="match status" value="1"/>
</dbReference>
<accession>A0A6B0YTJ8</accession>
<feature type="transmembrane region" description="Helical" evidence="7">
    <location>
        <begin position="12"/>
        <end position="42"/>
    </location>
</feature>
<dbReference type="PANTHER" id="PTHR30193:SF1">
    <property type="entry name" value="ABC TRANSPORTER PERMEASE PROTEIN YESP-RELATED"/>
    <property type="match status" value="1"/>
</dbReference>
<dbReference type="EMBL" id="VXRG01000109">
    <property type="protein sequence ID" value="MXY94370.1"/>
    <property type="molecule type" value="Genomic_DNA"/>
</dbReference>
<sequence length="300" mass="33983">MSRQARREAIEGYICISPWLIGFVMFVAGPILASLVLSLTYWDIGSAPRWVGMQNYVEIFTNDGDFLQALKVTLTYAVVTLPLHLVLGLALSLLLNLRLRGMNFYRTLFYIPAVLPIVAVTMLWIWIFNPEFGVINHLLSLVGIEGPTWFHSPRWALPGLMLLGLWGVGGGAVIYLAGLQNIPPHLYEAAEIDGANIWRRFWRITLPLLTPTLFFQLVLNLIATFQVFTQSYIATQGGPLQATFFYMLYIYNKAFGTLRMGYGSALAWILTLIILAVTLLVFRSSPHWVYYEAERRKEDA</sequence>
<comment type="similarity">
    <text evidence="7">Belongs to the binding-protein-dependent transport system permease family.</text>
</comment>
<evidence type="ECO:0000256" key="2">
    <source>
        <dbReference type="ARBA" id="ARBA00022448"/>
    </source>
</evidence>
<dbReference type="GO" id="GO:0005886">
    <property type="term" value="C:plasma membrane"/>
    <property type="evidence" value="ECO:0007669"/>
    <property type="project" value="UniProtKB-SubCell"/>
</dbReference>
<evidence type="ECO:0000256" key="7">
    <source>
        <dbReference type="RuleBase" id="RU363032"/>
    </source>
</evidence>
<keyword evidence="2 7" id="KW-0813">Transport</keyword>
<feature type="transmembrane region" description="Helical" evidence="7">
    <location>
        <begin position="263"/>
        <end position="282"/>
    </location>
</feature>
<dbReference type="CDD" id="cd06261">
    <property type="entry name" value="TM_PBP2"/>
    <property type="match status" value="1"/>
</dbReference>
<evidence type="ECO:0000256" key="4">
    <source>
        <dbReference type="ARBA" id="ARBA00022692"/>
    </source>
</evidence>
<comment type="caution">
    <text evidence="9">The sequence shown here is derived from an EMBL/GenBank/DDBJ whole genome shotgun (WGS) entry which is preliminary data.</text>
</comment>
<feature type="transmembrane region" description="Helical" evidence="7">
    <location>
        <begin position="233"/>
        <end position="251"/>
    </location>
</feature>
<dbReference type="PROSITE" id="PS50928">
    <property type="entry name" value="ABC_TM1"/>
    <property type="match status" value="1"/>
</dbReference>
<feature type="transmembrane region" description="Helical" evidence="7">
    <location>
        <begin position="206"/>
        <end position="227"/>
    </location>
</feature>
<evidence type="ECO:0000256" key="1">
    <source>
        <dbReference type="ARBA" id="ARBA00004651"/>
    </source>
</evidence>
<protein>
    <submittedName>
        <fullName evidence="9">Sugar ABC transporter permease</fullName>
    </submittedName>
</protein>
<feature type="transmembrane region" description="Helical" evidence="7">
    <location>
        <begin position="155"/>
        <end position="177"/>
    </location>
</feature>
<feature type="transmembrane region" description="Helical" evidence="7">
    <location>
        <begin position="74"/>
        <end position="95"/>
    </location>
</feature>
<evidence type="ECO:0000313" key="9">
    <source>
        <dbReference type="EMBL" id="MXY94370.1"/>
    </source>
</evidence>
<dbReference type="GO" id="GO:0055085">
    <property type="term" value="P:transmembrane transport"/>
    <property type="evidence" value="ECO:0007669"/>
    <property type="project" value="InterPro"/>
</dbReference>
<keyword evidence="6 7" id="KW-0472">Membrane</keyword>
<dbReference type="InterPro" id="IPR051393">
    <property type="entry name" value="ABC_transporter_permease"/>
</dbReference>
<evidence type="ECO:0000256" key="6">
    <source>
        <dbReference type="ARBA" id="ARBA00023136"/>
    </source>
</evidence>
<dbReference type="PANTHER" id="PTHR30193">
    <property type="entry name" value="ABC TRANSPORTER PERMEASE PROTEIN"/>
    <property type="match status" value="1"/>
</dbReference>
<keyword evidence="5 7" id="KW-1133">Transmembrane helix</keyword>
<keyword evidence="4 7" id="KW-0812">Transmembrane</keyword>
<dbReference type="InterPro" id="IPR000515">
    <property type="entry name" value="MetI-like"/>
</dbReference>
<evidence type="ECO:0000259" key="8">
    <source>
        <dbReference type="PROSITE" id="PS50928"/>
    </source>
</evidence>
<proteinExistence type="inferred from homology"/>
<dbReference type="AlphaFoldDB" id="A0A6B0YTJ8"/>
<dbReference type="SUPFAM" id="SSF161098">
    <property type="entry name" value="MetI-like"/>
    <property type="match status" value="1"/>
</dbReference>
<gene>
    <name evidence="9" type="ORF">F4Y42_13100</name>
</gene>
<organism evidence="9">
    <name type="scientific">Caldilineaceae bacterium SB0664_bin_27</name>
    <dbReference type="NCBI Taxonomy" id="2605260"/>
    <lineage>
        <taxon>Bacteria</taxon>
        <taxon>Bacillati</taxon>
        <taxon>Chloroflexota</taxon>
        <taxon>Caldilineae</taxon>
        <taxon>Caldilineales</taxon>
        <taxon>Caldilineaceae</taxon>
    </lineage>
</organism>
<feature type="transmembrane region" description="Helical" evidence="7">
    <location>
        <begin position="107"/>
        <end position="127"/>
    </location>
</feature>
<feature type="domain" description="ABC transmembrane type-1" evidence="8">
    <location>
        <begin position="70"/>
        <end position="281"/>
    </location>
</feature>
<dbReference type="InterPro" id="IPR035906">
    <property type="entry name" value="MetI-like_sf"/>
</dbReference>
<evidence type="ECO:0000256" key="5">
    <source>
        <dbReference type="ARBA" id="ARBA00022989"/>
    </source>
</evidence>